<dbReference type="GO" id="GO:0016260">
    <property type="term" value="P:selenocysteine biosynthetic process"/>
    <property type="evidence" value="ECO:0007669"/>
    <property type="project" value="TreeGrafter"/>
</dbReference>
<evidence type="ECO:0000313" key="8">
    <source>
        <dbReference type="EMBL" id="SMX53330.1"/>
    </source>
</evidence>
<evidence type="ECO:0000256" key="5">
    <source>
        <dbReference type="ARBA" id="ARBA00023266"/>
    </source>
</evidence>
<dbReference type="GO" id="GO:0005524">
    <property type="term" value="F:ATP binding"/>
    <property type="evidence" value="ECO:0007669"/>
    <property type="project" value="UniProtKB-KW"/>
</dbReference>
<organism evidence="8 9">
    <name type="scientific">Candidatus Brevifilum fermentans</name>
    <dbReference type="NCBI Taxonomy" id="1986204"/>
    <lineage>
        <taxon>Bacteria</taxon>
        <taxon>Bacillati</taxon>
        <taxon>Chloroflexota</taxon>
        <taxon>Anaerolineae</taxon>
        <taxon>Anaerolineales</taxon>
        <taxon>Anaerolineaceae</taxon>
        <taxon>Candidatus Brevifilum</taxon>
    </lineage>
</organism>
<dbReference type="Pfam" id="PF00586">
    <property type="entry name" value="AIRS"/>
    <property type="match status" value="1"/>
</dbReference>
<dbReference type="GO" id="GO:0004756">
    <property type="term" value="F:selenide, water dikinase activity"/>
    <property type="evidence" value="ECO:0007669"/>
    <property type="project" value="UniProtKB-EC"/>
</dbReference>
<accession>A0A1Y6K5N7</accession>
<evidence type="ECO:0000256" key="1">
    <source>
        <dbReference type="ARBA" id="ARBA00022679"/>
    </source>
</evidence>
<dbReference type="InterPro" id="IPR036676">
    <property type="entry name" value="PurM-like_C_sf"/>
</dbReference>
<keyword evidence="4" id="KW-0067">ATP-binding</keyword>
<dbReference type="Pfam" id="PF02769">
    <property type="entry name" value="AIRS_C"/>
    <property type="match status" value="1"/>
</dbReference>
<dbReference type="PANTHER" id="PTHR10256">
    <property type="entry name" value="SELENIDE, WATER DIKINASE"/>
    <property type="match status" value="1"/>
</dbReference>
<dbReference type="EMBL" id="LT859958">
    <property type="protein sequence ID" value="SMX53330.1"/>
    <property type="molecule type" value="Genomic_DNA"/>
</dbReference>
<evidence type="ECO:0000313" key="9">
    <source>
        <dbReference type="Proteomes" id="UP000195514"/>
    </source>
</evidence>
<dbReference type="PANTHER" id="PTHR10256:SF0">
    <property type="entry name" value="INACTIVE SELENIDE, WATER DIKINASE-LIKE PROTEIN-RELATED"/>
    <property type="match status" value="1"/>
</dbReference>
<dbReference type="AlphaFoldDB" id="A0A1Y6K5N7"/>
<sequence length="305" mass="32691">MLIGLESPDDAAVWRLDDGRVLVISTDFFTPVVDDPYDYGAIAAANSLSDVYAMGAMPFLALTVAALPPDLDVSISREIIRGLAEKSAEAGVVIAGGHTINDKEPKIGLVALGFASEDAILRKDALQVGDQLVLTKPIGFGVTTTALKQEQAAPEDIAEVVGWMTRLNRDAALLALQFKLRAATDITGFSFLGHAWEMAEAAQVGLKIRYSAVPFVSCAREHALAWRFPGGAFDNQHYYQQHVSFDPQITDAERVLLFDPQTSGGLLMGVPRADVDAFMAAAKTSKQPAWLIGEVVPGDQIVVVP</sequence>
<keyword evidence="5" id="KW-0711">Selenium</keyword>
<keyword evidence="2" id="KW-0547">Nucleotide-binding</keyword>
<dbReference type="EC" id="2.7.9.3" evidence="8"/>
<feature type="domain" description="PurM-like N-terminal" evidence="6">
    <location>
        <begin position="9"/>
        <end position="114"/>
    </location>
</feature>
<evidence type="ECO:0000256" key="4">
    <source>
        <dbReference type="ARBA" id="ARBA00022840"/>
    </source>
</evidence>
<dbReference type="InterPro" id="IPR010918">
    <property type="entry name" value="PurM-like_C_dom"/>
</dbReference>
<protein>
    <submittedName>
        <fullName evidence="8">Selenide, water dikinase</fullName>
        <ecNumber evidence="8">2.7.9.3</ecNumber>
    </submittedName>
</protein>
<evidence type="ECO:0000256" key="2">
    <source>
        <dbReference type="ARBA" id="ARBA00022741"/>
    </source>
</evidence>
<keyword evidence="1 8" id="KW-0808">Transferase</keyword>
<gene>
    <name evidence="8" type="primary">selD</name>
    <name evidence="8" type="ORF">CFX1CAM_0264</name>
</gene>
<dbReference type="GO" id="GO:0005737">
    <property type="term" value="C:cytoplasm"/>
    <property type="evidence" value="ECO:0007669"/>
    <property type="project" value="TreeGrafter"/>
</dbReference>
<proteinExistence type="predicted"/>
<evidence type="ECO:0000256" key="3">
    <source>
        <dbReference type="ARBA" id="ARBA00022777"/>
    </source>
</evidence>
<dbReference type="Gene3D" id="3.30.1330.10">
    <property type="entry name" value="PurM-like, N-terminal domain"/>
    <property type="match status" value="1"/>
</dbReference>
<dbReference type="SUPFAM" id="SSF55326">
    <property type="entry name" value="PurM N-terminal domain-like"/>
    <property type="match status" value="1"/>
</dbReference>
<keyword evidence="9" id="KW-1185">Reference proteome</keyword>
<dbReference type="InterPro" id="IPR004536">
    <property type="entry name" value="SPS/SelD"/>
</dbReference>
<keyword evidence="3 8" id="KW-0418">Kinase</keyword>
<dbReference type="NCBIfam" id="TIGR00476">
    <property type="entry name" value="selD"/>
    <property type="match status" value="1"/>
</dbReference>
<name>A0A1Y6K5N7_9CHLR</name>
<dbReference type="InterPro" id="IPR036921">
    <property type="entry name" value="PurM-like_N_sf"/>
</dbReference>
<reference evidence="9" key="1">
    <citation type="submission" date="2017-05" db="EMBL/GenBank/DDBJ databases">
        <authorList>
            <person name="Kirkegaard R."/>
            <person name="Mcilroy J S."/>
        </authorList>
    </citation>
    <scope>NUCLEOTIDE SEQUENCE [LARGE SCALE GENOMIC DNA]</scope>
</reference>
<evidence type="ECO:0000259" key="7">
    <source>
        <dbReference type="Pfam" id="PF02769"/>
    </source>
</evidence>
<evidence type="ECO:0000259" key="6">
    <source>
        <dbReference type="Pfam" id="PF00586"/>
    </source>
</evidence>
<dbReference type="Gene3D" id="3.90.650.10">
    <property type="entry name" value="PurM-like C-terminal domain"/>
    <property type="match status" value="1"/>
</dbReference>
<dbReference type="InterPro" id="IPR016188">
    <property type="entry name" value="PurM-like_N"/>
</dbReference>
<dbReference type="SUPFAM" id="SSF56042">
    <property type="entry name" value="PurM C-terminal domain-like"/>
    <property type="match status" value="1"/>
</dbReference>
<dbReference type="PIRSF" id="PIRSF036407">
    <property type="entry name" value="Selenphspht_syn"/>
    <property type="match status" value="1"/>
</dbReference>
<dbReference type="KEGG" id="abat:CFX1CAM_0264"/>
<dbReference type="Proteomes" id="UP000195514">
    <property type="component" value="Chromosome I"/>
</dbReference>
<feature type="domain" description="PurM-like C-terminal" evidence="7">
    <location>
        <begin position="127"/>
        <end position="303"/>
    </location>
</feature>
<dbReference type="CDD" id="cd02195">
    <property type="entry name" value="SelD"/>
    <property type="match status" value="1"/>
</dbReference>